<evidence type="ECO:0000256" key="2">
    <source>
        <dbReference type="SAM" id="MobiDB-lite"/>
    </source>
</evidence>
<keyword evidence="1" id="KW-0479">Metal-binding</keyword>
<feature type="domain" description="HMA" evidence="3">
    <location>
        <begin position="24"/>
        <end position="89"/>
    </location>
</feature>
<dbReference type="AlphaFoldDB" id="A0AAE8W1H4"/>
<accession>A0AAE8W1H4</accession>
<dbReference type="InterPro" id="IPR017969">
    <property type="entry name" value="Heavy-metal-associated_CS"/>
</dbReference>
<proteinExistence type="predicted"/>
<name>A0AAE8W1H4_9ACTN</name>
<comment type="caution">
    <text evidence="4">The sequence shown here is derived from an EMBL/GenBank/DDBJ whole genome shotgun (WGS) entry which is preliminary data.</text>
</comment>
<feature type="compositionally biased region" description="Polar residues" evidence="2">
    <location>
        <begin position="1"/>
        <end position="13"/>
    </location>
</feature>
<dbReference type="InterPro" id="IPR036163">
    <property type="entry name" value="HMA_dom_sf"/>
</dbReference>
<dbReference type="CDD" id="cd00371">
    <property type="entry name" value="HMA"/>
    <property type="match status" value="1"/>
</dbReference>
<evidence type="ECO:0000259" key="3">
    <source>
        <dbReference type="PROSITE" id="PS50846"/>
    </source>
</evidence>
<dbReference type="EMBL" id="SPAZ01000156">
    <property type="protein sequence ID" value="TQE33337.1"/>
    <property type="molecule type" value="Genomic_DNA"/>
</dbReference>
<evidence type="ECO:0000313" key="5">
    <source>
        <dbReference type="Proteomes" id="UP000318720"/>
    </source>
</evidence>
<dbReference type="Proteomes" id="UP000318720">
    <property type="component" value="Unassembled WGS sequence"/>
</dbReference>
<dbReference type="InterPro" id="IPR006121">
    <property type="entry name" value="HMA_dom"/>
</dbReference>
<evidence type="ECO:0000313" key="4">
    <source>
        <dbReference type="EMBL" id="TQE33337.1"/>
    </source>
</evidence>
<gene>
    <name evidence="4" type="ORF">Sipo8835_18615</name>
</gene>
<reference evidence="4 5" key="1">
    <citation type="submission" date="2019-03" db="EMBL/GenBank/DDBJ databases">
        <title>Comparative genomic analyses of the sweetpotato soil rot pathogen, Streptomyces ipomoeae.</title>
        <authorList>
            <person name="Ruschel Soares N."/>
            <person name="Badger J.H."/>
            <person name="Huguet-Tapia J.C."/>
            <person name="Clark C.A."/>
            <person name="Pettis G.S."/>
        </authorList>
    </citation>
    <scope>NUCLEOTIDE SEQUENCE [LARGE SCALE GENOMIC DNA]</scope>
    <source>
        <strain evidence="4 5">88-35</strain>
    </source>
</reference>
<sequence>MSCCSSEGTCSTNETTESAQATGTTTVYSVTGMTCGHCEQSVGSAISSLDGVTDVKVDVTAGLVTVTSVAEPDDARVRAAVDEAGYELAGRAETSAAHH</sequence>
<protein>
    <submittedName>
        <fullName evidence="4">Heavy-metal-associated domain-containing protein</fullName>
    </submittedName>
</protein>
<dbReference type="RefSeq" id="WP_141582899.1">
    <property type="nucleotide sequence ID" value="NZ_JARAVA010000042.1"/>
</dbReference>
<organism evidence="4 5">
    <name type="scientific">Streptomyces ipomoeae</name>
    <dbReference type="NCBI Taxonomy" id="103232"/>
    <lineage>
        <taxon>Bacteria</taxon>
        <taxon>Bacillati</taxon>
        <taxon>Actinomycetota</taxon>
        <taxon>Actinomycetes</taxon>
        <taxon>Kitasatosporales</taxon>
        <taxon>Streptomycetaceae</taxon>
        <taxon>Streptomyces</taxon>
    </lineage>
</organism>
<dbReference type="GO" id="GO:0046872">
    <property type="term" value="F:metal ion binding"/>
    <property type="evidence" value="ECO:0007669"/>
    <property type="project" value="UniProtKB-KW"/>
</dbReference>
<evidence type="ECO:0000256" key="1">
    <source>
        <dbReference type="ARBA" id="ARBA00022723"/>
    </source>
</evidence>
<feature type="region of interest" description="Disordered" evidence="2">
    <location>
        <begin position="1"/>
        <end position="21"/>
    </location>
</feature>
<dbReference type="PROSITE" id="PS01047">
    <property type="entry name" value="HMA_1"/>
    <property type="match status" value="1"/>
</dbReference>
<dbReference type="Gene3D" id="3.30.70.100">
    <property type="match status" value="1"/>
</dbReference>
<dbReference type="SUPFAM" id="SSF55008">
    <property type="entry name" value="HMA, heavy metal-associated domain"/>
    <property type="match status" value="1"/>
</dbReference>
<dbReference type="PROSITE" id="PS50846">
    <property type="entry name" value="HMA_2"/>
    <property type="match status" value="1"/>
</dbReference>
<dbReference type="Pfam" id="PF00403">
    <property type="entry name" value="HMA"/>
    <property type="match status" value="1"/>
</dbReference>